<dbReference type="EMBL" id="JZEY01000061">
    <property type="protein sequence ID" value="KKB07404.1"/>
    <property type="molecule type" value="Genomic_DNA"/>
</dbReference>
<feature type="domain" description="HTH merR-type" evidence="5">
    <location>
        <begin position="7"/>
        <end position="75"/>
    </location>
</feature>
<dbReference type="SMART" id="SM00422">
    <property type="entry name" value="HTH_MERR"/>
    <property type="match status" value="1"/>
</dbReference>
<dbReference type="Gene3D" id="3.40.50.300">
    <property type="entry name" value="P-loop containing nucleotide triphosphate hydrolases"/>
    <property type="match status" value="1"/>
</dbReference>
<evidence type="ECO:0000256" key="1">
    <source>
        <dbReference type="ARBA" id="ARBA00022491"/>
    </source>
</evidence>
<dbReference type="InterPro" id="IPR000551">
    <property type="entry name" value="MerR-type_HTH_dom"/>
</dbReference>
<dbReference type="Pfam" id="PF13411">
    <property type="entry name" value="MerR_1"/>
    <property type="match status" value="1"/>
</dbReference>
<dbReference type="CDD" id="cd00592">
    <property type="entry name" value="HTH_MerR-like"/>
    <property type="match status" value="1"/>
</dbReference>
<organism evidence="6 7">
    <name type="scientific">Devosia chinhatensis</name>
    <dbReference type="NCBI Taxonomy" id="429727"/>
    <lineage>
        <taxon>Bacteria</taxon>
        <taxon>Pseudomonadati</taxon>
        <taxon>Pseudomonadota</taxon>
        <taxon>Alphaproteobacteria</taxon>
        <taxon>Hyphomicrobiales</taxon>
        <taxon>Devosiaceae</taxon>
        <taxon>Devosia</taxon>
    </lineage>
</organism>
<dbReference type="GO" id="GO:0003677">
    <property type="term" value="F:DNA binding"/>
    <property type="evidence" value="ECO:0007669"/>
    <property type="project" value="UniProtKB-KW"/>
</dbReference>
<keyword evidence="1" id="KW-0678">Repressor</keyword>
<proteinExistence type="predicted"/>
<dbReference type="InterPro" id="IPR009061">
    <property type="entry name" value="DNA-bd_dom_put_sf"/>
</dbReference>
<evidence type="ECO:0000259" key="5">
    <source>
        <dbReference type="PROSITE" id="PS50937"/>
    </source>
</evidence>
<dbReference type="Proteomes" id="UP000033649">
    <property type="component" value="Unassembled WGS sequence"/>
</dbReference>
<dbReference type="PROSITE" id="PS50937">
    <property type="entry name" value="HTH_MERR_2"/>
    <property type="match status" value="1"/>
</dbReference>
<evidence type="ECO:0000313" key="7">
    <source>
        <dbReference type="Proteomes" id="UP000033649"/>
    </source>
</evidence>
<dbReference type="PROSITE" id="PS00552">
    <property type="entry name" value="HTH_MERR_1"/>
    <property type="match status" value="1"/>
</dbReference>
<dbReference type="STRING" id="429727.VE26_11555"/>
<keyword evidence="2" id="KW-0805">Transcription regulation</keyword>
<dbReference type="InterPro" id="IPR027417">
    <property type="entry name" value="P-loop_NTPase"/>
</dbReference>
<evidence type="ECO:0000256" key="2">
    <source>
        <dbReference type="ARBA" id="ARBA00023015"/>
    </source>
</evidence>
<keyword evidence="7" id="KW-1185">Reference proteome</keyword>
<dbReference type="SUPFAM" id="SSF46955">
    <property type="entry name" value="Putative DNA-binding domain"/>
    <property type="match status" value="1"/>
</dbReference>
<dbReference type="PANTHER" id="PTHR30204">
    <property type="entry name" value="REDOX-CYCLING DRUG-SENSING TRANSCRIPTIONAL ACTIVATOR SOXR"/>
    <property type="match status" value="1"/>
</dbReference>
<evidence type="ECO:0000256" key="3">
    <source>
        <dbReference type="ARBA" id="ARBA00023125"/>
    </source>
</evidence>
<evidence type="ECO:0000313" key="6">
    <source>
        <dbReference type="EMBL" id="KKB07404.1"/>
    </source>
</evidence>
<keyword evidence="3" id="KW-0238">DNA-binding</keyword>
<comment type="caution">
    <text evidence="6">The sequence shown here is derived from an EMBL/GenBank/DDBJ whole genome shotgun (WGS) entry which is preliminary data.</text>
</comment>
<evidence type="ECO:0000256" key="4">
    <source>
        <dbReference type="ARBA" id="ARBA00023163"/>
    </source>
</evidence>
<dbReference type="InterPro" id="IPR047057">
    <property type="entry name" value="MerR_fam"/>
</dbReference>
<dbReference type="PANTHER" id="PTHR30204:SF69">
    <property type="entry name" value="MERR-FAMILY TRANSCRIPTIONAL REGULATOR"/>
    <property type="match status" value="1"/>
</dbReference>
<dbReference type="OrthoDB" id="7817988at2"/>
<dbReference type="GO" id="GO:0003700">
    <property type="term" value="F:DNA-binding transcription factor activity"/>
    <property type="evidence" value="ECO:0007669"/>
    <property type="project" value="InterPro"/>
</dbReference>
<dbReference type="PATRIC" id="fig|429727.3.peg.2379"/>
<reference evidence="6 7" key="1">
    <citation type="submission" date="2015-03" db="EMBL/GenBank/DDBJ databases">
        <authorList>
            <person name="Hassan Y."/>
            <person name="Lepp D."/>
            <person name="Li X.-Z."/>
            <person name="Zhou T."/>
        </authorList>
    </citation>
    <scope>NUCLEOTIDE SEQUENCE [LARGE SCALE GENOMIC DNA]</scope>
    <source>
        <strain evidence="6 7">IPL18</strain>
    </source>
</reference>
<dbReference type="RefSeq" id="WP_046105433.1">
    <property type="nucleotide sequence ID" value="NZ_JZEY01000061.1"/>
</dbReference>
<protein>
    <recommendedName>
        <fullName evidence="5">HTH merR-type domain-containing protein</fullName>
    </recommendedName>
</protein>
<sequence length="332" mass="35376">MTRSELLLNPSRAAQALGVSAKALRLYEDHDLICPVRNQAGWRFYGAAEMERARRIVDLRGLGLSLGDIGRVLAGDALPLDPIFAAHQNRLEAQIVTARAQLAALRHWRAHLVSGREPNDLDYSPLQDQSLSVSLDLPWPWAGERFIIPALPALIFLTGPLGSGKTRLARALAAHIPGARFCGLDRLDAGATETQPLSGPGRDALDWLVSDGARDCAALRALVIALSDPQPTAIVVDYVEDGLDAASQAALGAWLRRYDNAARPVIAMTRSSAVFDPDLATGRELILYCPANHAPPLQVLPVPGAAGYEAVATCLGAPDVRARSAGMAVVMG</sequence>
<dbReference type="Gene3D" id="1.10.1660.10">
    <property type="match status" value="1"/>
</dbReference>
<gene>
    <name evidence="6" type="ORF">VE26_11555</name>
</gene>
<name>A0A0F5FEQ6_9HYPH</name>
<keyword evidence="4" id="KW-0804">Transcription</keyword>
<dbReference type="SUPFAM" id="SSF52540">
    <property type="entry name" value="P-loop containing nucleoside triphosphate hydrolases"/>
    <property type="match status" value="1"/>
</dbReference>
<dbReference type="AlphaFoldDB" id="A0A0F5FEQ6"/>
<accession>A0A0F5FEQ6</accession>